<evidence type="ECO:0000259" key="7">
    <source>
        <dbReference type="Pfam" id="PF06271"/>
    </source>
</evidence>
<evidence type="ECO:0000256" key="4">
    <source>
        <dbReference type="ARBA" id="ARBA00022989"/>
    </source>
</evidence>
<dbReference type="Pfam" id="PF06271">
    <property type="entry name" value="RDD"/>
    <property type="match status" value="1"/>
</dbReference>
<evidence type="ECO:0000256" key="1">
    <source>
        <dbReference type="ARBA" id="ARBA00004651"/>
    </source>
</evidence>
<proteinExistence type="predicted"/>
<evidence type="ECO:0000256" key="3">
    <source>
        <dbReference type="ARBA" id="ARBA00022692"/>
    </source>
</evidence>
<evidence type="ECO:0000256" key="2">
    <source>
        <dbReference type="ARBA" id="ARBA00022475"/>
    </source>
</evidence>
<dbReference type="PANTHER" id="PTHR36115">
    <property type="entry name" value="PROLINE-RICH ANTIGEN HOMOLOG-RELATED"/>
    <property type="match status" value="1"/>
</dbReference>
<evidence type="ECO:0000256" key="6">
    <source>
        <dbReference type="SAM" id="Phobius"/>
    </source>
</evidence>
<dbReference type="PANTHER" id="PTHR36115:SF6">
    <property type="entry name" value="PROLINE-RICH ANTIGEN HOMOLOG"/>
    <property type="match status" value="1"/>
</dbReference>
<comment type="subcellular location">
    <subcellularLocation>
        <location evidence="1">Cell membrane</location>
        <topology evidence="1">Multi-pass membrane protein</topology>
    </subcellularLocation>
</comment>
<keyword evidence="3 6" id="KW-0812">Transmembrane</keyword>
<dbReference type="EMBL" id="JAKNCJ010000008">
    <property type="protein sequence ID" value="MCL6424075.1"/>
    <property type="molecule type" value="Genomic_DNA"/>
</dbReference>
<feature type="transmembrane region" description="Helical" evidence="6">
    <location>
        <begin position="43"/>
        <end position="61"/>
    </location>
</feature>
<sequence length="144" mass="15510">MIDRDDLGAWLDGPPVEEGYCKGSRLGLPAEGSGSVAPFGRRVLSLLVDWAICLLLSWALFDYSSLASLLLLAAQNVVLISLFGTTIGQLLLRVRVTPVQGRSPMILRALVRTALLLLVLPGVIWNRDLQPLHDVVAGTAVVRA</sequence>
<evidence type="ECO:0000256" key="5">
    <source>
        <dbReference type="ARBA" id="ARBA00023136"/>
    </source>
</evidence>
<keyword evidence="5 6" id="KW-0472">Membrane</keyword>
<feature type="domain" description="RDD" evidence="7">
    <location>
        <begin position="65"/>
        <end position="119"/>
    </location>
</feature>
<reference evidence="8" key="1">
    <citation type="submission" date="2022-02" db="EMBL/GenBank/DDBJ databases">
        <authorList>
            <person name="Lee M."/>
            <person name="Kim S.-J."/>
            <person name="Jung M.-Y."/>
        </authorList>
    </citation>
    <scope>NUCLEOTIDE SEQUENCE</scope>
    <source>
        <strain evidence="8">JHP9</strain>
    </source>
</reference>
<comment type="caution">
    <text evidence="8">The sequence shown here is derived from an EMBL/GenBank/DDBJ whole genome shotgun (WGS) entry which is preliminary data.</text>
</comment>
<dbReference type="InterPro" id="IPR051791">
    <property type="entry name" value="Pra-immunoreactive"/>
</dbReference>
<protein>
    <submittedName>
        <fullName evidence="8">RDD family protein</fullName>
    </submittedName>
</protein>
<dbReference type="Proteomes" id="UP001203761">
    <property type="component" value="Unassembled WGS sequence"/>
</dbReference>
<accession>A0ABT0R573</accession>
<organism evidence="8 9">
    <name type="scientific">Brachybacterium equifaecis</name>
    <dbReference type="NCBI Taxonomy" id="2910770"/>
    <lineage>
        <taxon>Bacteria</taxon>
        <taxon>Bacillati</taxon>
        <taxon>Actinomycetota</taxon>
        <taxon>Actinomycetes</taxon>
        <taxon>Micrococcales</taxon>
        <taxon>Dermabacteraceae</taxon>
        <taxon>Brachybacterium</taxon>
    </lineage>
</organism>
<name>A0ABT0R573_9MICO</name>
<keyword evidence="2" id="KW-1003">Cell membrane</keyword>
<gene>
    <name evidence="8" type="ORF">Bequi_11920</name>
</gene>
<dbReference type="InterPro" id="IPR010432">
    <property type="entry name" value="RDD"/>
</dbReference>
<feature type="transmembrane region" description="Helical" evidence="6">
    <location>
        <begin position="67"/>
        <end position="94"/>
    </location>
</feature>
<keyword evidence="4 6" id="KW-1133">Transmembrane helix</keyword>
<keyword evidence="9" id="KW-1185">Reference proteome</keyword>
<evidence type="ECO:0000313" key="9">
    <source>
        <dbReference type="Proteomes" id="UP001203761"/>
    </source>
</evidence>
<feature type="transmembrane region" description="Helical" evidence="6">
    <location>
        <begin position="106"/>
        <end position="125"/>
    </location>
</feature>
<evidence type="ECO:0000313" key="8">
    <source>
        <dbReference type="EMBL" id="MCL6424075.1"/>
    </source>
</evidence>
<dbReference type="RefSeq" id="WP_249738157.1">
    <property type="nucleotide sequence ID" value="NZ_JAKNCJ010000008.1"/>
</dbReference>